<comment type="caution">
    <text evidence="3">The sequence shown here is derived from an EMBL/GenBank/DDBJ whole genome shotgun (WGS) entry which is preliminary data.</text>
</comment>
<dbReference type="InterPro" id="IPR025285">
    <property type="entry name" value="DUF4145"/>
</dbReference>
<dbReference type="EMBL" id="JAKZJU020000001">
    <property type="protein sequence ID" value="MDL2060355.1"/>
    <property type="molecule type" value="Genomic_DNA"/>
</dbReference>
<keyword evidence="4" id="KW-1185">Reference proteome</keyword>
<dbReference type="EMBL" id="JAKZJU020000003">
    <property type="protein sequence ID" value="MDL2060578.1"/>
    <property type="molecule type" value="Genomic_DNA"/>
</dbReference>
<name>A0ABT7IQB7_9BURK</name>
<dbReference type="Pfam" id="PF13643">
    <property type="entry name" value="DUF4145"/>
    <property type="match status" value="1"/>
</dbReference>
<sequence length="196" mass="21943">MNEPKFKAHAFTCPHCGVLATMHWVSIKKDFSEDFKSEEAAISVCFNCNKPALWVNKELVYPDYKDVAPHKDMPEPAAKTFREAQSILTRSPRGSCMLLRLCLEQLLTWLGYDQKTLASKISEVSKRNTQIESLLNVCRFAGNEFVHAGTLDSLDKSGLDPKGTAESLSTLINSAVEILITQPKIIADLNNRFSKH</sequence>
<evidence type="ECO:0000313" key="4">
    <source>
        <dbReference type="Proteomes" id="UP001165481"/>
    </source>
</evidence>
<organism evidence="3 4">
    <name type="scientific">Mesosutterella faecium</name>
    <dbReference type="NCBI Taxonomy" id="2925194"/>
    <lineage>
        <taxon>Bacteria</taxon>
        <taxon>Pseudomonadati</taxon>
        <taxon>Pseudomonadota</taxon>
        <taxon>Betaproteobacteria</taxon>
        <taxon>Burkholderiales</taxon>
        <taxon>Sutterellaceae</taxon>
        <taxon>Mesosutterella</taxon>
    </lineage>
</organism>
<accession>A0ABT7IQB7</accession>
<dbReference type="RefSeq" id="WP_243377369.1">
    <property type="nucleotide sequence ID" value="NZ_JAKZJU020000001.1"/>
</dbReference>
<proteinExistence type="predicted"/>
<evidence type="ECO:0000313" key="3">
    <source>
        <dbReference type="EMBL" id="MDL2060578.1"/>
    </source>
</evidence>
<dbReference type="Proteomes" id="UP001165481">
    <property type="component" value="Unassembled WGS sequence"/>
</dbReference>
<gene>
    <name evidence="2" type="ORF">MUN46_010455</name>
    <name evidence="3" type="ORF">MUN46_011585</name>
</gene>
<reference evidence="3" key="1">
    <citation type="submission" date="2023-03" db="EMBL/GenBank/DDBJ databases">
        <title>Mesosutterella sp. nov. isolated from porcine feces.</title>
        <authorList>
            <person name="Yu S."/>
        </authorList>
    </citation>
    <scope>NUCLEOTIDE SEQUENCE</scope>
    <source>
        <strain evidence="3">AGMB02718</strain>
    </source>
</reference>
<evidence type="ECO:0000259" key="1">
    <source>
        <dbReference type="Pfam" id="PF13643"/>
    </source>
</evidence>
<protein>
    <submittedName>
        <fullName evidence="3">DUF4145 domain-containing protein</fullName>
    </submittedName>
</protein>
<evidence type="ECO:0000313" key="2">
    <source>
        <dbReference type="EMBL" id="MDL2060355.1"/>
    </source>
</evidence>
<feature type="domain" description="DUF4145" evidence="1">
    <location>
        <begin position="82"/>
        <end position="153"/>
    </location>
</feature>